<dbReference type="AlphaFoldDB" id="A0A8T9B3M0"/>
<sequence>MLCLHFVREVENKPSAKLELQYCLRRDLTIPNSLYIIMFLYRAWPSRSLVGHDVSDGINYNINYNIKSEKISISRAADIGSFLSQRSDVDEFSTSFGKSWALILRWMHDCLRNHPRCNEWSTSQWWPTRLLDIESHTDALLVETSIATPLGPYLTLSHRWGAAEFVTLITENIEDLKHGISYHIRALDPDMWRHHVTQAPLIQRAWVVQEHLLAKRVVHFGRHQIMWECREKEACEIFPNGLPFDRDIKSLDAHSEDDHEQQTIGKFDGGLSWNWHRAVLHYSGRELTKGADKEAAISGITTLMERKLNDTCVAGLWKRNLPFELIWSIDNNEIASRPAEYRAPSWSWLSIDGTISTRVIHSNIIWRKFFTEVEDIQINRNRTGPLAAIKDGYIQLRGCLREAAWEYRPSEDLQHILILEGIRMPSSHGYCSADILKQTAPDKIWCLIIELSLNQENISEKTVLSGRGLVLRQVENDSRRFQRIGIFHTDGEKALPALFRPFLHNRCVLQGISDSSDMKPTIQLGGTYNLHNTTKQPKLNFEASFTSSSVGEIENNDTSIPDSAGDSLLENLAASIDPAGVTREESGELRDLFEALQMSNRQV</sequence>
<dbReference type="PANTHER" id="PTHR33112:SF10">
    <property type="entry name" value="TOL"/>
    <property type="match status" value="1"/>
</dbReference>
<accession>A0A8T9B3M0</accession>
<name>A0A8T9B3M0_9HELO</name>
<dbReference type="PANTHER" id="PTHR33112">
    <property type="entry name" value="DOMAIN PROTEIN, PUTATIVE-RELATED"/>
    <property type="match status" value="1"/>
</dbReference>
<proteinExistence type="predicted"/>
<comment type="caution">
    <text evidence="1">The sequence shown here is derived from an EMBL/GenBank/DDBJ whole genome shotgun (WGS) entry which is preliminary data.</text>
</comment>
<dbReference type="Proteomes" id="UP000469559">
    <property type="component" value="Unassembled WGS sequence"/>
</dbReference>
<evidence type="ECO:0008006" key="3">
    <source>
        <dbReference type="Google" id="ProtNLM"/>
    </source>
</evidence>
<reference evidence="1 2" key="1">
    <citation type="submission" date="2018-05" db="EMBL/GenBank/DDBJ databases">
        <title>Whole genome sequencing for identification of molecular markers to develop diagnostic detection tools for the regulated plant pathogen Lachnellula willkommii.</title>
        <authorList>
            <person name="Giroux E."/>
            <person name="Bilodeau G."/>
        </authorList>
    </citation>
    <scope>NUCLEOTIDE SEQUENCE [LARGE SCALE GENOMIC DNA]</scope>
    <source>
        <strain evidence="1 2">CBS 203.66</strain>
    </source>
</reference>
<keyword evidence="2" id="KW-1185">Reference proteome</keyword>
<dbReference type="EMBL" id="QGMF01000670">
    <property type="protein sequence ID" value="TVY14518.1"/>
    <property type="molecule type" value="Genomic_DNA"/>
</dbReference>
<evidence type="ECO:0000313" key="2">
    <source>
        <dbReference type="Proteomes" id="UP000469559"/>
    </source>
</evidence>
<protein>
    <recommendedName>
        <fullName evidence="3">Heterokaryon incompatibility domain-containing protein</fullName>
    </recommendedName>
</protein>
<dbReference type="OrthoDB" id="5125733at2759"/>
<organism evidence="1 2">
    <name type="scientific">Lachnellula arida</name>
    <dbReference type="NCBI Taxonomy" id="1316785"/>
    <lineage>
        <taxon>Eukaryota</taxon>
        <taxon>Fungi</taxon>
        <taxon>Dikarya</taxon>
        <taxon>Ascomycota</taxon>
        <taxon>Pezizomycotina</taxon>
        <taxon>Leotiomycetes</taxon>
        <taxon>Helotiales</taxon>
        <taxon>Lachnaceae</taxon>
        <taxon>Lachnellula</taxon>
    </lineage>
</organism>
<evidence type="ECO:0000313" key="1">
    <source>
        <dbReference type="EMBL" id="TVY14518.1"/>
    </source>
</evidence>
<gene>
    <name evidence="1" type="ORF">LARI1_G007730</name>
</gene>